<organism evidence="1 2">
    <name type="scientific">Lentinula aff. lateritia</name>
    <dbReference type="NCBI Taxonomy" id="2804960"/>
    <lineage>
        <taxon>Eukaryota</taxon>
        <taxon>Fungi</taxon>
        <taxon>Dikarya</taxon>
        <taxon>Basidiomycota</taxon>
        <taxon>Agaricomycotina</taxon>
        <taxon>Agaricomycetes</taxon>
        <taxon>Agaricomycetidae</taxon>
        <taxon>Agaricales</taxon>
        <taxon>Marasmiineae</taxon>
        <taxon>Omphalotaceae</taxon>
        <taxon>Lentinula</taxon>
    </lineage>
</organism>
<evidence type="ECO:0000313" key="2">
    <source>
        <dbReference type="Proteomes" id="UP001163835"/>
    </source>
</evidence>
<accession>A0ACC1TPW8</accession>
<evidence type="ECO:0000313" key="1">
    <source>
        <dbReference type="EMBL" id="KAJ3806579.1"/>
    </source>
</evidence>
<reference evidence="1" key="1">
    <citation type="submission" date="2022-09" db="EMBL/GenBank/DDBJ databases">
        <title>A Global Phylogenomic Analysis of the Shiitake Genus Lentinula.</title>
        <authorList>
            <consortium name="DOE Joint Genome Institute"/>
            <person name="Sierra-Patev S."/>
            <person name="Min B."/>
            <person name="Naranjo-Ortiz M."/>
            <person name="Looney B."/>
            <person name="Konkel Z."/>
            <person name="Slot J.C."/>
            <person name="Sakamoto Y."/>
            <person name="Steenwyk J.L."/>
            <person name="Rokas A."/>
            <person name="Carro J."/>
            <person name="Camarero S."/>
            <person name="Ferreira P."/>
            <person name="Molpeceres G."/>
            <person name="Ruiz-Duenas F.J."/>
            <person name="Serrano A."/>
            <person name="Henrissat B."/>
            <person name="Drula E."/>
            <person name="Hughes K.W."/>
            <person name="Mata J.L."/>
            <person name="Ishikawa N.K."/>
            <person name="Vargas-Isla R."/>
            <person name="Ushijima S."/>
            <person name="Smith C.A."/>
            <person name="Ahrendt S."/>
            <person name="Andreopoulos W."/>
            <person name="He G."/>
            <person name="Labutti K."/>
            <person name="Lipzen A."/>
            <person name="Ng V."/>
            <person name="Riley R."/>
            <person name="Sandor L."/>
            <person name="Barry K."/>
            <person name="Martinez A.T."/>
            <person name="Xiao Y."/>
            <person name="Gibbons J.G."/>
            <person name="Terashima K."/>
            <person name="Grigoriev I.V."/>
            <person name="Hibbett D.S."/>
        </authorList>
    </citation>
    <scope>NUCLEOTIDE SEQUENCE</scope>
    <source>
        <strain evidence="1">TMI1499</strain>
    </source>
</reference>
<keyword evidence="2" id="KW-1185">Reference proteome</keyword>
<comment type="caution">
    <text evidence="1">The sequence shown here is derived from an EMBL/GenBank/DDBJ whole genome shotgun (WGS) entry which is preliminary data.</text>
</comment>
<sequence>KIKRRQRIARVMLTRSRNIEDHSGVVFWTHVQQSLKILTYQGMSDEESGYDEDEGVPIKYVLDFPHRHHDFKLLFQYIDNIPSLHPGFFRNTGTKRLKRVPVNISTARLPRLALPSSFMRYDHLACSTEKDDSDVAGPTELVLILY</sequence>
<proteinExistence type="predicted"/>
<name>A0ACC1TPW8_9AGAR</name>
<feature type="non-terminal residue" evidence="1">
    <location>
        <position position="1"/>
    </location>
</feature>
<dbReference type="EMBL" id="MU795406">
    <property type="protein sequence ID" value="KAJ3806579.1"/>
    <property type="molecule type" value="Genomic_DNA"/>
</dbReference>
<dbReference type="Proteomes" id="UP001163835">
    <property type="component" value="Unassembled WGS sequence"/>
</dbReference>
<gene>
    <name evidence="1" type="ORF">F5876DRAFT_49774</name>
</gene>
<protein>
    <submittedName>
        <fullName evidence="1">Uncharacterized protein</fullName>
    </submittedName>
</protein>